<comment type="similarity">
    <text evidence="1">Belongs to the short-chain dehydrogenases/reductases (SDR) family.</text>
</comment>
<accession>A0ABS8Z368</accession>
<dbReference type="RefSeq" id="WP_233723277.1">
    <property type="nucleotide sequence ID" value="NZ_JAJVCN010000001.1"/>
</dbReference>
<dbReference type="InterPro" id="IPR002347">
    <property type="entry name" value="SDR_fam"/>
</dbReference>
<keyword evidence="5" id="KW-1185">Reference proteome</keyword>
<evidence type="ECO:0000256" key="1">
    <source>
        <dbReference type="ARBA" id="ARBA00006484"/>
    </source>
</evidence>
<gene>
    <name evidence="4" type="ORF">LWC34_05320</name>
</gene>
<dbReference type="Pfam" id="PF13561">
    <property type="entry name" value="adh_short_C2"/>
    <property type="match status" value="1"/>
</dbReference>
<keyword evidence="2" id="KW-0560">Oxidoreductase</keyword>
<evidence type="ECO:0000256" key="2">
    <source>
        <dbReference type="ARBA" id="ARBA00023002"/>
    </source>
</evidence>
<dbReference type="Proteomes" id="UP001521150">
    <property type="component" value="Unassembled WGS sequence"/>
</dbReference>
<feature type="region of interest" description="Disordered" evidence="3">
    <location>
        <begin position="34"/>
        <end position="54"/>
    </location>
</feature>
<evidence type="ECO:0000313" key="4">
    <source>
        <dbReference type="EMBL" id="MCE7002250.1"/>
    </source>
</evidence>
<name>A0ABS8Z368_9PSEU</name>
<dbReference type="PRINTS" id="PR00081">
    <property type="entry name" value="GDHRDH"/>
</dbReference>
<reference evidence="4 5" key="1">
    <citation type="submission" date="2021-12" db="EMBL/GenBank/DDBJ databases">
        <title>Genome sequence of Kibdelosporangium philippinense ATCC 49844.</title>
        <authorList>
            <person name="Fedorov E.A."/>
            <person name="Omeragic M."/>
            <person name="Shalygina K.F."/>
            <person name="Maclea K.S."/>
        </authorList>
    </citation>
    <scope>NUCLEOTIDE SEQUENCE [LARGE SCALE GENOMIC DNA]</scope>
    <source>
        <strain evidence="4 5">ATCC 49844</strain>
    </source>
</reference>
<sequence length="189" mass="19279">MTSLPGKVAVITGATSGIGARVAELFVSEGTRQAPDGLPAVRQHHQHGQHGGKAAGWSGLDYSTAKAAVIHLTRCAAVDLAQHAVRVNSVSPGFVPTGIFAKGGGLDPSMADTTAEKLAAGTTTLTAGVQPIEEIVTTDDVAAAVLWFASDASRLVTGQDIGVDGGVSAGRPLSALWTDRTRIRETLTS</sequence>
<dbReference type="InterPro" id="IPR036291">
    <property type="entry name" value="NAD(P)-bd_dom_sf"/>
</dbReference>
<dbReference type="PANTHER" id="PTHR43180">
    <property type="entry name" value="3-OXOACYL-(ACYL-CARRIER-PROTEIN) REDUCTASE (AFU_ORTHOLOGUE AFUA_6G11210)"/>
    <property type="match status" value="1"/>
</dbReference>
<comment type="caution">
    <text evidence="4">The sequence shown here is derived from an EMBL/GenBank/DDBJ whole genome shotgun (WGS) entry which is preliminary data.</text>
</comment>
<dbReference type="Gene3D" id="3.40.50.720">
    <property type="entry name" value="NAD(P)-binding Rossmann-like Domain"/>
    <property type="match status" value="2"/>
</dbReference>
<proteinExistence type="inferred from homology"/>
<dbReference type="SUPFAM" id="SSF51735">
    <property type="entry name" value="NAD(P)-binding Rossmann-fold domains"/>
    <property type="match status" value="2"/>
</dbReference>
<dbReference type="EMBL" id="JAJVCN010000001">
    <property type="protein sequence ID" value="MCE7002250.1"/>
    <property type="molecule type" value="Genomic_DNA"/>
</dbReference>
<organism evidence="4 5">
    <name type="scientific">Kibdelosporangium philippinense</name>
    <dbReference type="NCBI Taxonomy" id="211113"/>
    <lineage>
        <taxon>Bacteria</taxon>
        <taxon>Bacillati</taxon>
        <taxon>Actinomycetota</taxon>
        <taxon>Actinomycetes</taxon>
        <taxon>Pseudonocardiales</taxon>
        <taxon>Pseudonocardiaceae</taxon>
        <taxon>Kibdelosporangium</taxon>
    </lineage>
</organism>
<protein>
    <submittedName>
        <fullName evidence="4">SDR family oxidoreductase</fullName>
    </submittedName>
</protein>
<evidence type="ECO:0000313" key="5">
    <source>
        <dbReference type="Proteomes" id="UP001521150"/>
    </source>
</evidence>
<evidence type="ECO:0000256" key="3">
    <source>
        <dbReference type="SAM" id="MobiDB-lite"/>
    </source>
</evidence>
<dbReference type="PANTHER" id="PTHR43180:SF66">
    <property type="entry name" value="SHORT-CHAIN DEHYDROGENASE_REDUCTASE FAMILY PROTEIN"/>
    <property type="match status" value="1"/>
</dbReference>